<dbReference type="EMBL" id="JBAKFF010000001">
    <property type="protein sequence ID" value="MEX0429996.1"/>
    <property type="molecule type" value="Genomic_DNA"/>
</dbReference>
<proteinExistence type="predicted"/>
<evidence type="ECO:0000313" key="1">
    <source>
        <dbReference type="EMBL" id="MEX0429996.1"/>
    </source>
</evidence>
<evidence type="ECO:0000313" key="2">
    <source>
        <dbReference type="Proteomes" id="UP001556637"/>
    </source>
</evidence>
<keyword evidence="2" id="KW-1185">Reference proteome</keyword>
<gene>
    <name evidence="1" type="ORF">V6X30_01100</name>
</gene>
<name>A0ABV3T479_9GAMM</name>
<protein>
    <submittedName>
        <fullName evidence="1">Uncharacterized protein</fullName>
    </submittedName>
</protein>
<comment type="caution">
    <text evidence="1">The sequence shown here is derived from an EMBL/GenBank/DDBJ whole genome shotgun (WGS) entry which is preliminary data.</text>
</comment>
<dbReference type="RefSeq" id="WP_367982792.1">
    <property type="nucleotide sequence ID" value="NZ_JBAKFF010000001.1"/>
</dbReference>
<organism evidence="1 2">
    <name type="scientific">Spiribacter insolitus</name>
    <dbReference type="NCBI Taxonomy" id="3122417"/>
    <lineage>
        <taxon>Bacteria</taxon>
        <taxon>Pseudomonadati</taxon>
        <taxon>Pseudomonadota</taxon>
        <taxon>Gammaproteobacteria</taxon>
        <taxon>Chromatiales</taxon>
        <taxon>Ectothiorhodospiraceae</taxon>
        <taxon>Spiribacter</taxon>
    </lineage>
</organism>
<dbReference type="Proteomes" id="UP001556637">
    <property type="component" value="Unassembled WGS sequence"/>
</dbReference>
<reference evidence="1 2" key="1">
    <citation type="submission" date="2024-02" db="EMBL/GenBank/DDBJ databases">
        <title>New especies of Spiribacter isolated from saline water.</title>
        <authorList>
            <person name="Leon M.J."/>
            <person name="De La Haba R."/>
            <person name="Sanchez-Porro C."/>
            <person name="Ventosa A."/>
        </authorList>
    </citation>
    <scope>NUCLEOTIDE SEQUENCE [LARGE SCALE GENOMIC DNA]</scope>
    <source>
        <strain evidence="2">ag22IC4-189</strain>
    </source>
</reference>
<sequence>MKNFNIKIIPGAHHHHQVVKMAADIATNAAFARAYCSACHPEDILDPDLDDFISRIVFTGLIDLYLWVSKELMPVQLTGLEIDACVGIRGFGDAFVRSDFAEKKGPTGEVGFGPLIEFFDTQG</sequence>
<accession>A0ABV3T479</accession>